<organism evidence="2 3">
    <name type="scientific">Xylocopilactobacillus apis</name>
    <dbReference type="NCBI Taxonomy" id="2932183"/>
    <lineage>
        <taxon>Bacteria</taxon>
        <taxon>Bacillati</taxon>
        <taxon>Bacillota</taxon>
        <taxon>Bacilli</taxon>
        <taxon>Lactobacillales</taxon>
        <taxon>Lactobacillaceae</taxon>
        <taxon>Xylocopilactobacillus</taxon>
    </lineage>
</organism>
<dbReference type="AlphaFoldDB" id="A0AAU9CU30"/>
<dbReference type="KEGG" id="xak:KIMC2_20220"/>
<name>A0AAU9CU30_9LACO</name>
<keyword evidence="3" id="KW-1185">Reference proteome</keyword>
<dbReference type="EMBL" id="AP026801">
    <property type="protein sequence ID" value="BDR57509.1"/>
    <property type="molecule type" value="Genomic_DNA"/>
</dbReference>
<dbReference type="Proteomes" id="UP001321804">
    <property type="component" value="Chromosome"/>
</dbReference>
<dbReference type="KEGG" id="xak:KIMC2_20710"/>
<accession>A0AAU9CU30</accession>
<proteinExistence type="predicted"/>
<evidence type="ECO:0000313" key="2">
    <source>
        <dbReference type="EMBL" id="BDR57509.1"/>
    </source>
</evidence>
<dbReference type="RefSeq" id="WP_317696575.1">
    <property type="nucleotide sequence ID" value="NZ_AP026801.1"/>
</dbReference>
<dbReference type="EMBL" id="AP026801">
    <property type="protein sequence ID" value="BDR57460.1"/>
    <property type="molecule type" value="Genomic_DNA"/>
</dbReference>
<sequence>MTNKRALPLNNDFLRKTFCNPMHPNILIGFAKDMLDLDVENFTLENPDYSKYKGVSALAHLKDGADVIIRVQVLKSEDLSSESEVEYYCLTELTKNFEERGAEDVSELRPTFQVNILDYRLFKSDSQHLHSFAIDHKDSSQKYAPLTTSFFEVVNK</sequence>
<reference evidence="2 3" key="1">
    <citation type="journal article" date="2023" name="Microbiol. Spectr.">
        <title>Symbiosis of Carpenter Bees with Uncharacterized Lactic Acid Bacteria Showing NAD Auxotrophy.</title>
        <authorList>
            <person name="Kawasaki S."/>
            <person name="Ozawa K."/>
            <person name="Mori T."/>
            <person name="Yamamoto A."/>
            <person name="Ito M."/>
            <person name="Ohkuma M."/>
            <person name="Sakamoto M."/>
            <person name="Matsutani M."/>
        </authorList>
    </citation>
    <scope>NUCLEOTIDE SEQUENCE [LARGE SCALE GENOMIC DNA]</scope>
    <source>
        <strain evidence="2 3">KimC2</strain>
    </source>
</reference>
<evidence type="ECO:0000313" key="3">
    <source>
        <dbReference type="Proteomes" id="UP001321804"/>
    </source>
</evidence>
<protein>
    <submittedName>
        <fullName evidence="2">Uncharacterized protein</fullName>
    </submittedName>
</protein>
<gene>
    <name evidence="1" type="ORF">KIMC2_20220</name>
    <name evidence="2" type="ORF">KIMC2_20710</name>
</gene>
<evidence type="ECO:0000313" key="1">
    <source>
        <dbReference type="EMBL" id="BDR57460.1"/>
    </source>
</evidence>